<dbReference type="AlphaFoldDB" id="A0AAV5A737"/>
<feature type="region of interest" description="Disordered" evidence="1">
    <location>
        <begin position="105"/>
        <end position="129"/>
    </location>
</feature>
<reference evidence="2" key="1">
    <citation type="submission" date="2021-10" db="EMBL/GenBank/DDBJ databases">
        <title>De novo Genome Assembly of Clathrus columnatus (Basidiomycota, Fungi) Using Illumina and Nanopore Sequence Data.</title>
        <authorList>
            <person name="Ogiso-Tanaka E."/>
            <person name="Itagaki H."/>
            <person name="Hosoya T."/>
            <person name="Hosaka K."/>
        </authorList>
    </citation>
    <scope>NUCLEOTIDE SEQUENCE</scope>
    <source>
        <strain evidence="2">MO-923</strain>
    </source>
</reference>
<dbReference type="EMBL" id="BPWL01000005">
    <property type="protein sequence ID" value="GJJ10095.1"/>
    <property type="molecule type" value="Genomic_DNA"/>
</dbReference>
<name>A0AAV5A737_9AGAM</name>
<sequence length="129" mass="14863">MIIWDVLAFLAVIRQVWGLWREKRRLHLHTNADVVSLLFQQEILRFSLSIILTCEFTLGLRRRNTENAIINQSALELPNISFRENPAQSIQSVLGRLHENIISEMGERNDSATVNNPGQEVEEKNREAA</sequence>
<accession>A0AAV5A737</accession>
<evidence type="ECO:0000313" key="2">
    <source>
        <dbReference type="EMBL" id="GJJ10095.1"/>
    </source>
</evidence>
<keyword evidence="3" id="KW-1185">Reference proteome</keyword>
<dbReference type="Proteomes" id="UP001050691">
    <property type="component" value="Unassembled WGS sequence"/>
</dbReference>
<evidence type="ECO:0000313" key="3">
    <source>
        <dbReference type="Proteomes" id="UP001050691"/>
    </source>
</evidence>
<organism evidence="2 3">
    <name type="scientific">Clathrus columnatus</name>
    <dbReference type="NCBI Taxonomy" id="1419009"/>
    <lineage>
        <taxon>Eukaryota</taxon>
        <taxon>Fungi</taxon>
        <taxon>Dikarya</taxon>
        <taxon>Basidiomycota</taxon>
        <taxon>Agaricomycotina</taxon>
        <taxon>Agaricomycetes</taxon>
        <taxon>Phallomycetidae</taxon>
        <taxon>Phallales</taxon>
        <taxon>Clathraceae</taxon>
        <taxon>Clathrus</taxon>
    </lineage>
</organism>
<comment type="caution">
    <text evidence="2">The sequence shown here is derived from an EMBL/GenBank/DDBJ whole genome shotgun (WGS) entry which is preliminary data.</text>
</comment>
<protein>
    <submittedName>
        <fullName evidence="2">Uncharacterized protein</fullName>
    </submittedName>
</protein>
<proteinExistence type="predicted"/>
<gene>
    <name evidence="2" type="ORF">Clacol_004321</name>
</gene>
<evidence type="ECO:0000256" key="1">
    <source>
        <dbReference type="SAM" id="MobiDB-lite"/>
    </source>
</evidence>